<keyword evidence="5" id="KW-1185">Reference proteome</keyword>
<dbReference type="PANTHER" id="PTHR23028:SF53">
    <property type="entry name" value="ACYL_TRANSF_3 DOMAIN-CONTAINING PROTEIN"/>
    <property type="match status" value="1"/>
</dbReference>
<feature type="transmembrane region" description="Helical" evidence="1">
    <location>
        <begin position="180"/>
        <end position="201"/>
    </location>
</feature>
<evidence type="ECO:0000313" key="4">
    <source>
        <dbReference type="EMBL" id="MCS0584340.1"/>
    </source>
</evidence>
<dbReference type="PANTHER" id="PTHR23028">
    <property type="entry name" value="ACETYLTRANSFERASE"/>
    <property type="match status" value="1"/>
</dbReference>
<evidence type="ECO:0000256" key="1">
    <source>
        <dbReference type="SAM" id="Phobius"/>
    </source>
</evidence>
<keyword evidence="1" id="KW-0812">Transmembrane</keyword>
<reference evidence="4 5" key="1">
    <citation type="submission" date="2022-08" db="EMBL/GenBank/DDBJ databases">
        <title>Reclassification of Massilia species as members of the genera Telluria, Duganella, Pseudoduganella, Mokoshia gen. nov. and Zemynaea gen. nov. using orthogonal and non-orthogonal genome-based approaches.</title>
        <authorList>
            <person name="Bowman J.P."/>
        </authorList>
    </citation>
    <scope>NUCLEOTIDE SEQUENCE [LARGE SCALE GENOMIC DNA]</scope>
    <source>
        <strain evidence="4 5">JCM 31316</strain>
    </source>
</reference>
<feature type="transmembrane region" description="Helical" evidence="1">
    <location>
        <begin position="207"/>
        <end position="228"/>
    </location>
</feature>
<feature type="domain" description="SGNH" evidence="3">
    <location>
        <begin position="407"/>
        <end position="661"/>
    </location>
</feature>
<feature type="transmembrane region" description="Helical" evidence="1">
    <location>
        <begin position="147"/>
        <end position="168"/>
    </location>
</feature>
<feature type="transmembrane region" description="Helical" evidence="1">
    <location>
        <begin position="300"/>
        <end position="318"/>
    </location>
</feature>
<organism evidence="4 5">
    <name type="scientific">Massilia pinisoli</name>
    <dbReference type="NCBI Taxonomy" id="1772194"/>
    <lineage>
        <taxon>Bacteria</taxon>
        <taxon>Pseudomonadati</taxon>
        <taxon>Pseudomonadota</taxon>
        <taxon>Betaproteobacteria</taxon>
        <taxon>Burkholderiales</taxon>
        <taxon>Oxalobacteraceae</taxon>
        <taxon>Telluria group</taxon>
        <taxon>Massilia</taxon>
    </lineage>
</organism>
<accession>A0ABT1ZWN0</accession>
<keyword evidence="1" id="KW-1133">Transmembrane helix</keyword>
<dbReference type="EMBL" id="JANUGW010000020">
    <property type="protein sequence ID" value="MCS0584340.1"/>
    <property type="molecule type" value="Genomic_DNA"/>
</dbReference>
<evidence type="ECO:0000259" key="3">
    <source>
        <dbReference type="Pfam" id="PF19040"/>
    </source>
</evidence>
<protein>
    <submittedName>
        <fullName evidence="4">Acyltransferase</fullName>
    </submittedName>
</protein>
<evidence type="ECO:0000313" key="5">
    <source>
        <dbReference type="Proteomes" id="UP001204151"/>
    </source>
</evidence>
<dbReference type="Pfam" id="PF01757">
    <property type="entry name" value="Acyl_transf_3"/>
    <property type="match status" value="1"/>
</dbReference>
<feature type="transmembrane region" description="Helical" evidence="1">
    <location>
        <begin position="48"/>
        <end position="68"/>
    </location>
</feature>
<name>A0ABT1ZWN0_9BURK</name>
<keyword evidence="4" id="KW-0808">Transferase</keyword>
<evidence type="ECO:0000259" key="2">
    <source>
        <dbReference type="Pfam" id="PF01757"/>
    </source>
</evidence>
<dbReference type="RefSeq" id="WP_258818901.1">
    <property type="nucleotide sequence ID" value="NZ_JANUGW010000020.1"/>
</dbReference>
<dbReference type="Proteomes" id="UP001204151">
    <property type="component" value="Unassembled WGS sequence"/>
</dbReference>
<keyword evidence="4" id="KW-0012">Acyltransferase</keyword>
<dbReference type="Pfam" id="PF19040">
    <property type="entry name" value="SGNH"/>
    <property type="match status" value="1"/>
</dbReference>
<comment type="caution">
    <text evidence="4">The sequence shown here is derived from an EMBL/GenBank/DDBJ whole genome shotgun (WGS) entry which is preliminary data.</text>
</comment>
<feature type="transmembrane region" description="Helical" evidence="1">
    <location>
        <begin position="356"/>
        <end position="378"/>
    </location>
</feature>
<feature type="transmembrane region" description="Helical" evidence="1">
    <location>
        <begin position="240"/>
        <end position="256"/>
    </location>
</feature>
<dbReference type="GO" id="GO:0016746">
    <property type="term" value="F:acyltransferase activity"/>
    <property type="evidence" value="ECO:0007669"/>
    <property type="project" value="UniProtKB-KW"/>
</dbReference>
<dbReference type="InterPro" id="IPR050879">
    <property type="entry name" value="Acyltransferase_3"/>
</dbReference>
<gene>
    <name evidence="4" type="ORF">NX784_22370</name>
</gene>
<proteinExistence type="predicted"/>
<feature type="domain" description="Acyltransferase 3" evidence="2">
    <location>
        <begin position="22"/>
        <end position="338"/>
    </location>
</feature>
<sequence length="680" mass="73443">MSTVAPPAAPTVQGATSREFRHDINGLRAWAIVPVVLFHFGVPGFSGGFAGVDVFFVISGFLMTQMICRALWNGDFSLIGFYLARAVRIVPALVVVCAVLLAAGWFALLPPDYKMLGAHTAYSLTFLSDIAFWREAGYFDTSSHEKWLLHTWSLAVEWQFYLLLPLVLMGLARVTRSARAWGRALAVLAAVSLAACVWTTASNPSAAFFLIHTRAWEMLAGGLVFLAARTATYSPGQRRLIEGVGLVLIAAAILAFDAESAWPGWRAVVPVAGAALVLLASRESMWTGNRFAQWIGLRSYSLYLWHWPVYVFLAYIGLRFNALALAAGVLASVVLGALSYTFVENPSRLALRKPRLDARIATLVGAAACVALCAAGVWRSNGVSGRFAPGVELAAAAATDVNPERARCHQSAGATSPACLFGGTERKLFVVGDSHVAAIISSVVDAGPSGAAGVVQLSYDGCVFIPGMLQIRPHRFGAHADCKGFTDWAAKQLDAAPALPVLLAGRYARYAFGPFELDPDVAKPEVYFGGRPQESTTPAFLREFGQHLTETACKLAQTRTVYMMRPIPEMPASVPQYVARRMAWGLDSSLSVTMAQYMQRNGWVWQAQNEARDRCGIVILDPTATLCHDGVCKATRDGRPLYSDYGHLDEFGAHLLVPVFARMYQPAAPGHSGGTTFSAR</sequence>
<feature type="transmembrane region" description="Helical" evidence="1">
    <location>
        <begin position="324"/>
        <end position="344"/>
    </location>
</feature>
<dbReference type="InterPro" id="IPR002656">
    <property type="entry name" value="Acyl_transf_3_dom"/>
</dbReference>
<feature type="transmembrane region" description="Helical" evidence="1">
    <location>
        <begin position="262"/>
        <end position="280"/>
    </location>
</feature>
<feature type="transmembrane region" description="Helical" evidence="1">
    <location>
        <begin position="89"/>
        <end position="108"/>
    </location>
</feature>
<keyword evidence="1" id="KW-0472">Membrane</keyword>
<dbReference type="InterPro" id="IPR043968">
    <property type="entry name" value="SGNH"/>
</dbReference>